<comment type="caution">
    <text evidence="1">The sequence shown here is derived from an EMBL/GenBank/DDBJ whole genome shotgun (WGS) entry which is preliminary data.</text>
</comment>
<protein>
    <submittedName>
        <fullName evidence="1">Uncharacterized protein</fullName>
    </submittedName>
</protein>
<evidence type="ECO:0000313" key="1">
    <source>
        <dbReference type="EMBL" id="KAG5277741.1"/>
    </source>
</evidence>
<accession>A0AAV6GV87</accession>
<sequence length="134" mass="15166">MSLSQDRLQWTEIPRFCHRYLVKIKQGPRFCQRYLIKKRPVLRSLRTPTLFPYCSRTAQTQPNSAETLLKLSQTADSLNMCHDSANPLSNTLTSNATNDCLIESVDFPERSVLMGSFHQGDLQMCATSSVVPSV</sequence>
<dbReference type="EMBL" id="JADWDJ010000007">
    <property type="protein sequence ID" value="KAG5277741.1"/>
    <property type="molecule type" value="Genomic_DNA"/>
</dbReference>
<evidence type="ECO:0000313" key="2">
    <source>
        <dbReference type="Proteomes" id="UP000823561"/>
    </source>
</evidence>
<organism evidence="1 2">
    <name type="scientific">Alosa alosa</name>
    <name type="common">allis shad</name>
    <dbReference type="NCBI Taxonomy" id="278164"/>
    <lineage>
        <taxon>Eukaryota</taxon>
        <taxon>Metazoa</taxon>
        <taxon>Chordata</taxon>
        <taxon>Craniata</taxon>
        <taxon>Vertebrata</taxon>
        <taxon>Euteleostomi</taxon>
        <taxon>Actinopterygii</taxon>
        <taxon>Neopterygii</taxon>
        <taxon>Teleostei</taxon>
        <taxon>Clupei</taxon>
        <taxon>Clupeiformes</taxon>
        <taxon>Clupeoidei</taxon>
        <taxon>Clupeidae</taxon>
        <taxon>Alosa</taxon>
    </lineage>
</organism>
<keyword evidence="2" id="KW-1185">Reference proteome</keyword>
<dbReference type="Proteomes" id="UP000823561">
    <property type="component" value="Chromosome 7"/>
</dbReference>
<gene>
    <name evidence="1" type="ORF">AALO_G00090880</name>
</gene>
<dbReference type="AlphaFoldDB" id="A0AAV6GV87"/>
<name>A0AAV6GV87_9TELE</name>
<proteinExistence type="predicted"/>
<reference evidence="1" key="1">
    <citation type="submission" date="2020-10" db="EMBL/GenBank/DDBJ databases">
        <title>Chromosome-scale genome assembly of the Allis shad, Alosa alosa.</title>
        <authorList>
            <person name="Margot Z."/>
            <person name="Christophe K."/>
            <person name="Cabau C."/>
            <person name="Louis A."/>
            <person name="Berthelot C."/>
            <person name="Parey E."/>
            <person name="Roest Crollius H."/>
            <person name="Montfort J."/>
            <person name="Robinson-Rechavi M."/>
            <person name="Bucao C."/>
            <person name="Bouchez O."/>
            <person name="Gislard M."/>
            <person name="Lluch J."/>
            <person name="Milhes M."/>
            <person name="Lampietro C."/>
            <person name="Lopez Roques C."/>
            <person name="Donnadieu C."/>
            <person name="Braasch I."/>
            <person name="Desvignes T."/>
            <person name="Postlethwait J."/>
            <person name="Bobe J."/>
            <person name="Guiguen Y."/>
        </authorList>
    </citation>
    <scope>NUCLEOTIDE SEQUENCE</scope>
    <source>
        <strain evidence="1">M-15738</strain>
        <tissue evidence="1">Blood</tissue>
    </source>
</reference>